<evidence type="ECO:0000313" key="2">
    <source>
        <dbReference type="Proteomes" id="UP000287651"/>
    </source>
</evidence>
<dbReference type="EMBL" id="AMZH03022325">
    <property type="protein sequence ID" value="RRT37420.1"/>
    <property type="molecule type" value="Genomic_DNA"/>
</dbReference>
<protein>
    <submittedName>
        <fullName evidence="1">Uncharacterized protein</fullName>
    </submittedName>
</protein>
<gene>
    <name evidence="1" type="ORF">B296_00038986</name>
</gene>
<sequence>MKDLCGIWVHKDDEGYYVLHIVDWAPRDPSAAIQARWSNLSYLAKVWDDPEAAMEFGWGVLHSTLGKDLYTLPSEVLIARATKQIALMKEHRADRPKENDELLKLMRENESLKAELPGKSVADYKQSVEFEWGLRQMGQDTFHLESKKFVEPTFPCFHYPHLGCADGRLGELGQLSSSFTGVLV</sequence>
<proteinExistence type="predicted"/>
<dbReference type="Proteomes" id="UP000287651">
    <property type="component" value="Unassembled WGS sequence"/>
</dbReference>
<dbReference type="AlphaFoldDB" id="A0A426XD94"/>
<organism evidence="1 2">
    <name type="scientific">Ensete ventricosum</name>
    <name type="common">Abyssinian banana</name>
    <name type="synonym">Musa ensete</name>
    <dbReference type="NCBI Taxonomy" id="4639"/>
    <lineage>
        <taxon>Eukaryota</taxon>
        <taxon>Viridiplantae</taxon>
        <taxon>Streptophyta</taxon>
        <taxon>Embryophyta</taxon>
        <taxon>Tracheophyta</taxon>
        <taxon>Spermatophyta</taxon>
        <taxon>Magnoliopsida</taxon>
        <taxon>Liliopsida</taxon>
        <taxon>Zingiberales</taxon>
        <taxon>Musaceae</taxon>
        <taxon>Ensete</taxon>
    </lineage>
</organism>
<comment type="caution">
    <text evidence="1">The sequence shown here is derived from an EMBL/GenBank/DDBJ whole genome shotgun (WGS) entry which is preliminary data.</text>
</comment>
<name>A0A426XD94_ENSVE</name>
<reference evidence="1 2" key="1">
    <citation type="journal article" date="2014" name="Agronomy (Basel)">
        <title>A Draft Genome Sequence for Ensete ventricosum, the Drought-Tolerant Tree Against Hunger.</title>
        <authorList>
            <person name="Harrison J."/>
            <person name="Moore K.A."/>
            <person name="Paszkiewicz K."/>
            <person name="Jones T."/>
            <person name="Grant M."/>
            <person name="Ambacheew D."/>
            <person name="Muzemil S."/>
            <person name="Studholme D.J."/>
        </authorList>
    </citation>
    <scope>NUCLEOTIDE SEQUENCE [LARGE SCALE GENOMIC DNA]</scope>
</reference>
<accession>A0A426XD94</accession>
<evidence type="ECO:0000313" key="1">
    <source>
        <dbReference type="EMBL" id="RRT37420.1"/>
    </source>
</evidence>